<reference evidence="1" key="1">
    <citation type="submission" date="2023-08" db="EMBL/GenBank/DDBJ databases">
        <authorList>
            <person name="Alioto T."/>
            <person name="Alioto T."/>
            <person name="Gomez Garrido J."/>
        </authorList>
    </citation>
    <scope>NUCLEOTIDE SEQUENCE</scope>
</reference>
<sequence length="141" mass="15967">MLFEHYKQLIVGVEDRLCHTGSKYAKGPKVTGTKLTRSKLRYIVPSDLRNSEYMVSIMDTVNLATRIKALKGTTLQVNTLMILAEGIAASLVEELISVNSRRRTDNSYQSPHCLIAFSLKATQSFDSELIRKALERFKRET</sequence>
<name>A0AA36AN24_OCTVU</name>
<keyword evidence="2" id="KW-1185">Reference proteome</keyword>
<protein>
    <submittedName>
        <fullName evidence="1">Uncharacterized protein</fullName>
    </submittedName>
</protein>
<organism evidence="1 2">
    <name type="scientific">Octopus vulgaris</name>
    <name type="common">Common octopus</name>
    <dbReference type="NCBI Taxonomy" id="6645"/>
    <lineage>
        <taxon>Eukaryota</taxon>
        <taxon>Metazoa</taxon>
        <taxon>Spiralia</taxon>
        <taxon>Lophotrochozoa</taxon>
        <taxon>Mollusca</taxon>
        <taxon>Cephalopoda</taxon>
        <taxon>Coleoidea</taxon>
        <taxon>Octopodiformes</taxon>
        <taxon>Octopoda</taxon>
        <taxon>Incirrata</taxon>
        <taxon>Octopodidae</taxon>
        <taxon>Octopus</taxon>
    </lineage>
</organism>
<evidence type="ECO:0000313" key="1">
    <source>
        <dbReference type="EMBL" id="CAI9719034.1"/>
    </source>
</evidence>
<gene>
    <name evidence="1" type="ORF">OCTVUL_1B030116</name>
</gene>
<accession>A0AA36AN24</accession>
<dbReference type="EMBL" id="OX597816">
    <property type="protein sequence ID" value="CAI9719034.1"/>
    <property type="molecule type" value="Genomic_DNA"/>
</dbReference>
<dbReference type="AlphaFoldDB" id="A0AA36AN24"/>
<evidence type="ECO:0000313" key="2">
    <source>
        <dbReference type="Proteomes" id="UP001162480"/>
    </source>
</evidence>
<dbReference type="Proteomes" id="UP001162480">
    <property type="component" value="Chromosome 3"/>
</dbReference>
<proteinExistence type="predicted"/>